<dbReference type="EMBL" id="BNAP01000004">
    <property type="protein sequence ID" value="GHG87008.1"/>
    <property type="molecule type" value="Genomic_DNA"/>
</dbReference>
<comment type="caution">
    <text evidence="2">The sequence shown here is derived from an EMBL/GenBank/DDBJ whole genome shotgun (WGS) entry which is preliminary data.</text>
</comment>
<keyword evidence="1" id="KW-0812">Transmembrane</keyword>
<dbReference type="Proteomes" id="UP000611500">
    <property type="component" value="Unassembled WGS sequence"/>
</dbReference>
<evidence type="ECO:0000313" key="3">
    <source>
        <dbReference type="Proteomes" id="UP000611500"/>
    </source>
</evidence>
<dbReference type="RefSeq" id="WP_028092996.1">
    <property type="nucleotide sequence ID" value="NZ_BNAP01000004.1"/>
</dbReference>
<evidence type="ECO:0000256" key="1">
    <source>
        <dbReference type="SAM" id="Phobius"/>
    </source>
</evidence>
<gene>
    <name evidence="2" type="ORF">GCM10010961_15060</name>
</gene>
<accession>A0A8J3MC20</accession>
<sequence>MLLWTLWWVWMAAALGLAILEVLVPGFVFLGFALGALGVGLLLLLVDVLALAPLLLIFALLSLTAWLVMRRLFSLPKGQVKIIDRDINDD</sequence>
<dbReference type="AlphaFoldDB" id="A0A8J3MC20"/>
<evidence type="ECO:0000313" key="2">
    <source>
        <dbReference type="EMBL" id="GHG87008.1"/>
    </source>
</evidence>
<proteinExistence type="predicted"/>
<feature type="transmembrane region" description="Helical" evidence="1">
    <location>
        <begin position="40"/>
        <end position="68"/>
    </location>
</feature>
<keyword evidence="1" id="KW-0472">Membrane</keyword>
<evidence type="ECO:0008006" key="4">
    <source>
        <dbReference type="Google" id="ProtNLM"/>
    </source>
</evidence>
<name>A0A8J3MC20_9RHOB</name>
<keyword evidence="3" id="KW-1185">Reference proteome</keyword>
<reference evidence="2" key="2">
    <citation type="submission" date="2020-09" db="EMBL/GenBank/DDBJ databases">
        <authorList>
            <person name="Sun Q."/>
            <person name="Zhou Y."/>
        </authorList>
    </citation>
    <scope>NUCLEOTIDE SEQUENCE</scope>
    <source>
        <strain evidence="2">CGMCC 1.7081</strain>
    </source>
</reference>
<organism evidence="2 3">
    <name type="scientific">Pseudodonghicola xiamenensis</name>
    <dbReference type="NCBI Taxonomy" id="337702"/>
    <lineage>
        <taxon>Bacteria</taxon>
        <taxon>Pseudomonadati</taxon>
        <taxon>Pseudomonadota</taxon>
        <taxon>Alphaproteobacteria</taxon>
        <taxon>Rhodobacterales</taxon>
        <taxon>Paracoccaceae</taxon>
        <taxon>Pseudodonghicola</taxon>
    </lineage>
</organism>
<feature type="transmembrane region" description="Helical" evidence="1">
    <location>
        <begin position="7"/>
        <end position="34"/>
    </location>
</feature>
<protein>
    <recommendedName>
        <fullName evidence="4">NfeD-like C-terminal, partner-binding</fullName>
    </recommendedName>
</protein>
<keyword evidence="1" id="KW-1133">Transmembrane helix</keyword>
<reference evidence="2" key="1">
    <citation type="journal article" date="2014" name="Int. J. Syst. Evol. Microbiol.">
        <title>Complete genome sequence of Corynebacterium casei LMG S-19264T (=DSM 44701T), isolated from a smear-ripened cheese.</title>
        <authorList>
            <consortium name="US DOE Joint Genome Institute (JGI-PGF)"/>
            <person name="Walter F."/>
            <person name="Albersmeier A."/>
            <person name="Kalinowski J."/>
            <person name="Ruckert C."/>
        </authorList>
    </citation>
    <scope>NUCLEOTIDE SEQUENCE</scope>
    <source>
        <strain evidence="2">CGMCC 1.7081</strain>
    </source>
</reference>